<keyword evidence="8" id="KW-1185">Reference proteome</keyword>
<dbReference type="RefSeq" id="WP_162642455.1">
    <property type="nucleotide sequence ID" value="NZ_CP048286.1"/>
</dbReference>
<keyword evidence="7" id="KW-0969">Cilium</keyword>
<keyword evidence="7" id="KW-0966">Cell projection</keyword>
<comment type="subcellular location">
    <subcellularLocation>
        <location evidence="1 6">Cytoplasm</location>
        <location evidence="1 6">Cytosol</location>
    </subcellularLocation>
</comment>
<evidence type="ECO:0000256" key="1">
    <source>
        <dbReference type="ARBA" id="ARBA00004514"/>
    </source>
</evidence>
<keyword evidence="3 6" id="KW-0963">Cytoplasm</keyword>
<evidence type="ECO:0000256" key="3">
    <source>
        <dbReference type="ARBA" id="ARBA00022490"/>
    </source>
</evidence>
<evidence type="ECO:0000256" key="5">
    <source>
        <dbReference type="ARBA" id="ARBA00023186"/>
    </source>
</evidence>
<organism evidence="7 8">
    <name type="scientific">Paenibacillus rhizovicinus</name>
    <dbReference type="NCBI Taxonomy" id="2704463"/>
    <lineage>
        <taxon>Bacteria</taxon>
        <taxon>Bacillati</taxon>
        <taxon>Bacillota</taxon>
        <taxon>Bacilli</taxon>
        <taxon>Bacillales</taxon>
        <taxon>Paenibacillaceae</taxon>
        <taxon>Paenibacillus</taxon>
    </lineage>
</organism>
<dbReference type="CDD" id="cd16098">
    <property type="entry name" value="FliS"/>
    <property type="match status" value="1"/>
</dbReference>
<keyword evidence="4 6" id="KW-1005">Bacterial flagellum biogenesis</keyword>
<name>A0A6C0P2L5_9BACL</name>
<dbReference type="PIRSF" id="PIRSF039090">
    <property type="entry name" value="Flis"/>
    <property type="match status" value="1"/>
</dbReference>
<dbReference type="GO" id="GO:0071973">
    <property type="term" value="P:bacterial-type flagellum-dependent cell motility"/>
    <property type="evidence" value="ECO:0007669"/>
    <property type="project" value="TreeGrafter"/>
</dbReference>
<dbReference type="InterPro" id="IPR036584">
    <property type="entry name" value="FliS_sf"/>
</dbReference>
<protein>
    <recommendedName>
        <fullName evidence="6">Flagellar secretion chaperone FliS</fullName>
    </recommendedName>
</protein>
<dbReference type="PANTHER" id="PTHR34773:SF1">
    <property type="entry name" value="FLAGELLAR SECRETION CHAPERONE FLIS"/>
    <property type="match status" value="1"/>
</dbReference>
<dbReference type="PANTHER" id="PTHR34773">
    <property type="entry name" value="FLAGELLAR SECRETION CHAPERONE FLIS"/>
    <property type="match status" value="1"/>
</dbReference>
<sequence length="133" mass="14814">MLSSPLQKYQQSSVKTASPGQLVVMLYDGAIRFVKQGIEAIEHGHIEQANTSLIKAQNVVNELMVTLNFDYPIAAELVRIYEYMIHLLITSNTKKDREPAAEALSYLIDLRESWASIAKPKTSSTTTGMEVRG</sequence>
<dbReference type="GO" id="GO:0044780">
    <property type="term" value="P:bacterial-type flagellum assembly"/>
    <property type="evidence" value="ECO:0007669"/>
    <property type="project" value="InterPro"/>
</dbReference>
<evidence type="ECO:0000256" key="4">
    <source>
        <dbReference type="ARBA" id="ARBA00022795"/>
    </source>
</evidence>
<evidence type="ECO:0000313" key="7">
    <source>
        <dbReference type="EMBL" id="QHW32601.1"/>
    </source>
</evidence>
<dbReference type="SUPFAM" id="SSF101116">
    <property type="entry name" value="Flagellar export chaperone FliS"/>
    <property type="match status" value="1"/>
</dbReference>
<dbReference type="NCBIfam" id="TIGR00208">
    <property type="entry name" value="fliS"/>
    <property type="match status" value="1"/>
</dbReference>
<dbReference type="Pfam" id="PF02561">
    <property type="entry name" value="FliS"/>
    <property type="match status" value="1"/>
</dbReference>
<accession>A0A6C0P2L5</accession>
<evidence type="ECO:0000313" key="8">
    <source>
        <dbReference type="Proteomes" id="UP000479114"/>
    </source>
</evidence>
<dbReference type="AlphaFoldDB" id="A0A6C0P2L5"/>
<dbReference type="Gene3D" id="1.20.120.340">
    <property type="entry name" value="Flagellar protein FliS"/>
    <property type="match status" value="1"/>
</dbReference>
<comment type="similarity">
    <text evidence="2 6">Belongs to the FliS family.</text>
</comment>
<evidence type="ECO:0000256" key="6">
    <source>
        <dbReference type="PIRNR" id="PIRNR039090"/>
    </source>
</evidence>
<keyword evidence="5" id="KW-0143">Chaperone</keyword>
<dbReference type="Proteomes" id="UP000479114">
    <property type="component" value="Chromosome"/>
</dbReference>
<dbReference type="KEGG" id="prz:GZH47_18455"/>
<gene>
    <name evidence="7" type="primary">fliS</name>
    <name evidence="7" type="ORF">GZH47_18455</name>
</gene>
<evidence type="ECO:0000256" key="2">
    <source>
        <dbReference type="ARBA" id="ARBA00008787"/>
    </source>
</evidence>
<keyword evidence="7" id="KW-0282">Flagellum</keyword>
<dbReference type="EMBL" id="CP048286">
    <property type="protein sequence ID" value="QHW32601.1"/>
    <property type="molecule type" value="Genomic_DNA"/>
</dbReference>
<dbReference type="GO" id="GO:0005829">
    <property type="term" value="C:cytosol"/>
    <property type="evidence" value="ECO:0007669"/>
    <property type="project" value="UniProtKB-SubCell"/>
</dbReference>
<proteinExistence type="inferred from homology"/>
<dbReference type="InterPro" id="IPR003713">
    <property type="entry name" value="FliS"/>
</dbReference>
<reference evidence="7 8" key="1">
    <citation type="submission" date="2020-02" db="EMBL/GenBank/DDBJ databases">
        <title>Paenibacillus sp. nov., isolated from rhizosphere soil of tomato.</title>
        <authorList>
            <person name="Weon H.-Y."/>
            <person name="Lee S.A."/>
        </authorList>
    </citation>
    <scope>NUCLEOTIDE SEQUENCE [LARGE SCALE GENOMIC DNA]</scope>
    <source>
        <strain evidence="7 8">14171R-81</strain>
    </source>
</reference>